<evidence type="ECO:0000313" key="1">
    <source>
        <dbReference type="EMBL" id="QNB48512.1"/>
    </source>
</evidence>
<reference evidence="1 2" key="1">
    <citation type="journal article" date="2019" name="Front. Microbiol.">
        <title>Thermoanaerosceptrum fracticalcis gen. nov. sp. nov., a Novel Fumarate-Fermenting Microorganism From a Deep Fractured Carbonate Aquifer of the US Great Basin.</title>
        <authorList>
            <person name="Hamilton-Brehm S.D."/>
            <person name="Stewart L.E."/>
            <person name="Zavarin M."/>
            <person name="Caldwell M."/>
            <person name="Lawson P.A."/>
            <person name="Onstott T.C."/>
            <person name="Grzymski J."/>
            <person name="Neveux I."/>
            <person name="Lollar B.S."/>
            <person name="Russell C.E."/>
            <person name="Moser D.P."/>
        </authorList>
    </citation>
    <scope>NUCLEOTIDE SEQUENCE [LARGE SCALE GENOMIC DNA]</scope>
    <source>
        <strain evidence="1 2">DRI-13</strain>
    </source>
</reference>
<sequence length="152" mass="17014">MFARILNFIKEDPRSAYRIAIGTDSQVRSKTSFVTGILVHRVGKGALGFLREVVVPRNIKSLREKISLETAFTQEIAYMFTPGHIDMILDVITANGYQDIHLDLEIHLDIGPHGPTKELIKEMVNRVTGLGFDVKIKPYATAATSLANRYTK</sequence>
<dbReference type="PANTHER" id="PTHR39961">
    <property type="entry name" value="HYPOTHETICAL CYTOSOLIC PROTEIN"/>
    <property type="match status" value="1"/>
</dbReference>
<dbReference type="PANTHER" id="PTHR39961:SF1">
    <property type="entry name" value="DUF458 DOMAIN-CONTAINING PROTEIN"/>
    <property type="match status" value="1"/>
</dbReference>
<dbReference type="Proteomes" id="UP000515847">
    <property type="component" value="Chromosome"/>
</dbReference>
<accession>A0A7G6E8V8</accession>
<name>A0A7G6E8V8_THEFR</name>
<protein>
    <recommendedName>
        <fullName evidence="3">DUF458 domain-containing protein</fullName>
    </recommendedName>
</protein>
<dbReference type="OrthoDB" id="37369at2"/>
<dbReference type="KEGG" id="tfr:BR63_18845"/>
<proteinExistence type="predicted"/>
<keyword evidence="2" id="KW-1185">Reference proteome</keyword>
<dbReference type="EMBL" id="CP045798">
    <property type="protein sequence ID" value="QNB48512.1"/>
    <property type="molecule type" value="Genomic_DNA"/>
</dbReference>
<dbReference type="AlphaFoldDB" id="A0A7G6E8V8"/>
<dbReference type="Pfam" id="PF04308">
    <property type="entry name" value="RNaseH_like"/>
    <property type="match status" value="1"/>
</dbReference>
<organism evidence="1 2">
    <name type="scientific">Thermanaerosceptrum fracticalcis</name>
    <dbReference type="NCBI Taxonomy" id="1712410"/>
    <lineage>
        <taxon>Bacteria</taxon>
        <taxon>Bacillati</taxon>
        <taxon>Bacillota</taxon>
        <taxon>Clostridia</taxon>
        <taxon>Eubacteriales</taxon>
        <taxon>Peptococcaceae</taxon>
        <taxon>Thermanaerosceptrum</taxon>
    </lineage>
</organism>
<dbReference type="InterPro" id="IPR007405">
    <property type="entry name" value="Phage_KVP40_Orf299"/>
</dbReference>
<evidence type="ECO:0000313" key="2">
    <source>
        <dbReference type="Proteomes" id="UP000515847"/>
    </source>
</evidence>
<gene>
    <name evidence="1" type="ORF">BR63_18845</name>
</gene>
<evidence type="ECO:0008006" key="3">
    <source>
        <dbReference type="Google" id="ProtNLM"/>
    </source>
</evidence>